<dbReference type="STRING" id="418985.A0A1V9X9T7"/>
<gene>
    <name evidence="21" type="ORF">BIW11_11715</name>
</gene>
<evidence type="ECO:0000256" key="19">
    <source>
        <dbReference type="RuleBase" id="RU003750"/>
    </source>
</evidence>
<evidence type="ECO:0000256" key="6">
    <source>
        <dbReference type="ARBA" id="ARBA00022516"/>
    </source>
</evidence>
<keyword evidence="10" id="KW-0460">Magnesium</keyword>
<evidence type="ECO:0000256" key="13">
    <source>
        <dbReference type="ARBA" id="ARBA00023136"/>
    </source>
</evidence>
<protein>
    <recommendedName>
        <fullName evidence="17 18">CDP-diacylglycerol--inositol 3-phosphatidyltransferase</fullName>
        <ecNumber evidence="5 18">2.7.8.11</ecNumber>
    </recommendedName>
</protein>
<dbReference type="GO" id="GO:0006661">
    <property type="term" value="P:phosphatidylinositol biosynthetic process"/>
    <property type="evidence" value="ECO:0007669"/>
    <property type="project" value="TreeGrafter"/>
</dbReference>
<keyword evidence="22" id="KW-1185">Reference proteome</keyword>
<organism evidence="21 22">
    <name type="scientific">Tropilaelaps mercedesae</name>
    <dbReference type="NCBI Taxonomy" id="418985"/>
    <lineage>
        <taxon>Eukaryota</taxon>
        <taxon>Metazoa</taxon>
        <taxon>Ecdysozoa</taxon>
        <taxon>Arthropoda</taxon>
        <taxon>Chelicerata</taxon>
        <taxon>Arachnida</taxon>
        <taxon>Acari</taxon>
        <taxon>Parasitiformes</taxon>
        <taxon>Mesostigmata</taxon>
        <taxon>Gamasina</taxon>
        <taxon>Dermanyssoidea</taxon>
        <taxon>Laelapidae</taxon>
        <taxon>Tropilaelaps</taxon>
    </lineage>
</organism>
<dbReference type="InterPro" id="IPR000462">
    <property type="entry name" value="CDP-OH_P_trans"/>
</dbReference>
<dbReference type="InParanoid" id="A0A1V9X9T7"/>
<comment type="cofactor">
    <cofactor evidence="1">
        <name>Mn(2+)</name>
        <dbReference type="ChEBI" id="CHEBI:29035"/>
    </cofactor>
</comment>
<keyword evidence="9" id="KW-0479">Metal-binding</keyword>
<evidence type="ECO:0000313" key="22">
    <source>
        <dbReference type="Proteomes" id="UP000192247"/>
    </source>
</evidence>
<keyword evidence="15" id="KW-0464">Manganese</keyword>
<evidence type="ECO:0000256" key="4">
    <source>
        <dbReference type="ARBA" id="ARBA00010441"/>
    </source>
</evidence>
<evidence type="ECO:0000256" key="1">
    <source>
        <dbReference type="ARBA" id="ARBA00001936"/>
    </source>
</evidence>
<dbReference type="AlphaFoldDB" id="A0A1V9X9T7"/>
<dbReference type="FunCoup" id="A0A1V9X9T7">
    <property type="interactions" value="1329"/>
</dbReference>
<evidence type="ECO:0000256" key="16">
    <source>
        <dbReference type="ARBA" id="ARBA00023264"/>
    </source>
</evidence>
<dbReference type="FunFam" id="1.20.120.1760:FF:000003">
    <property type="entry name" value="CDP-diacylglycerol--inositol 3-phosphatidyltransferase"/>
    <property type="match status" value="1"/>
</dbReference>
<evidence type="ECO:0000256" key="11">
    <source>
        <dbReference type="ARBA" id="ARBA00022989"/>
    </source>
</evidence>
<evidence type="ECO:0000256" key="2">
    <source>
        <dbReference type="ARBA" id="ARBA00001946"/>
    </source>
</evidence>
<keyword evidence="14 18" id="KW-0594">Phospholipid biosynthesis</keyword>
<evidence type="ECO:0000256" key="20">
    <source>
        <dbReference type="SAM" id="Phobius"/>
    </source>
</evidence>
<proteinExistence type="inferred from homology"/>
<accession>A0A1V9X9T7</accession>
<evidence type="ECO:0000313" key="21">
    <source>
        <dbReference type="EMBL" id="OQR70299.1"/>
    </source>
</evidence>
<feature type="transmembrane region" description="Helical" evidence="20">
    <location>
        <begin position="140"/>
        <end position="161"/>
    </location>
</feature>
<evidence type="ECO:0000256" key="7">
    <source>
        <dbReference type="ARBA" id="ARBA00022679"/>
    </source>
</evidence>
<dbReference type="Proteomes" id="UP000192247">
    <property type="component" value="Unassembled WGS sequence"/>
</dbReference>
<feature type="transmembrane region" description="Helical" evidence="20">
    <location>
        <begin position="173"/>
        <end position="194"/>
    </location>
</feature>
<dbReference type="InterPro" id="IPR043130">
    <property type="entry name" value="CDP-OH_PTrfase_TM_dom"/>
</dbReference>
<dbReference type="PROSITE" id="PS00379">
    <property type="entry name" value="CDP_ALCOHOL_P_TRANSF"/>
    <property type="match status" value="1"/>
</dbReference>
<dbReference type="GO" id="GO:0003881">
    <property type="term" value="F:CDP-diacylglycerol-inositol 3-phosphatidyltransferase activity"/>
    <property type="evidence" value="ECO:0007669"/>
    <property type="project" value="UniProtKB-UniRule"/>
</dbReference>
<evidence type="ECO:0000256" key="10">
    <source>
        <dbReference type="ARBA" id="ARBA00022842"/>
    </source>
</evidence>
<evidence type="ECO:0000256" key="9">
    <source>
        <dbReference type="ARBA" id="ARBA00022723"/>
    </source>
</evidence>
<dbReference type="Gene3D" id="1.20.120.1760">
    <property type="match status" value="1"/>
</dbReference>
<keyword evidence="12 18" id="KW-0443">Lipid metabolism</keyword>
<dbReference type="Pfam" id="PF01066">
    <property type="entry name" value="CDP-OH_P_transf"/>
    <property type="match status" value="1"/>
</dbReference>
<dbReference type="PIRSF" id="PIRSF000848">
    <property type="entry name" value="CDP_diag_ino_3_P"/>
    <property type="match status" value="1"/>
</dbReference>
<evidence type="ECO:0000256" key="8">
    <source>
        <dbReference type="ARBA" id="ARBA00022692"/>
    </source>
</evidence>
<keyword evidence="13 18" id="KW-0472">Membrane</keyword>
<keyword evidence="11 20" id="KW-1133">Transmembrane helix</keyword>
<evidence type="ECO:0000256" key="14">
    <source>
        <dbReference type="ARBA" id="ARBA00023209"/>
    </source>
</evidence>
<name>A0A1V9X9T7_9ACAR</name>
<dbReference type="EMBL" id="MNPL01017970">
    <property type="protein sequence ID" value="OQR70299.1"/>
    <property type="molecule type" value="Genomic_DNA"/>
</dbReference>
<evidence type="ECO:0000256" key="3">
    <source>
        <dbReference type="ARBA" id="ARBA00004141"/>
    </source>
</evidence>
<dbReference type="InterPro" id="IPR014387">
    <property type="entry name" value="CDP_diag_ino_3_P_euk"/>
</dbReference>
<comment type="subcellular location">
    <subcellularLocation>
        <location evidence="3">Membrane</location>
        <topology evidence="3">Multi-pass membrane protein</topology>
    </subcellularLocation>
</comment>
<evidence type="ECO:0000256" key="12">
    <source>
        <dbReference type="ARBA" id="ARBA00023098"/>
    </source>
</evidence>
<dbReference type="GO" id="GO:0016020">
    <property type="term" value="C:membrane"/>
    <property type="evidence" value="ECO:0007669"/>
    <property type="project" value="UniProtKB-SubCell"/>
</dbReference>
<feature type="transmembrane region" description="Helical" evidence="20">
    <location>
        <begin position="92"/>
        <end position="109"/>
    </location>
</feature>
<comment type="similarity">
    <text evidence="4 18 19">Belongs to the CDP-alcohol phosphatidyltransferase class-I family.</text>
</comment>
<evidence type="ECO:0000256" key="5">
    <source>
        <dbReference type="ARBA" id="ARBA00013212"/>
    </source>
</evidence>
<comment type="cofactor">
    <cofactor evidence="2">
        <name>Mg(2+)</name>
        <dbReference type="ChEBI" id="CHEBI:18420"/>
    </cofactor>
</comment>
<dbReference type="EC" id="2.7.8.11" evidence="5 18"/>
<evidence type="ECO:0000256" key="18">
    <source>
        <dbReference type="PIRNR" id="PIRNR000848"/>
    </source>
</evidence>
<keyword evidence="8 20" id="KW-0812">Transmembrane</keyword>
<dbReference type="PANTHER" id="PTHR15362">
    <property type="entry name" value="PHOSPHATIDYLINOSITOL SYNTHASE"/>
    <property type="match status" value="1"/>
</dbReference>
<comment type="catalytic activity">
    <reaction evidence="18">
        <text>a CDP-1,2-diacyl-sn-glycerol + myo-inositol = a 1,2-diacyl-sn-glycero-3-phospho-(1D-myo-inositol) + CMP + H(+)</text>
        <dbReference type="Rhea" id="RHEA:11580"/>
        <dbReference type="ChEBI" id="CHEBI:15378"/>
        <dbReference type="ChEBI" id="CHEBI:17268"/>
        <dbReference type="ChEBI" id="CHEBI:57880"/>
        <dbReference type="ChEBI" id="CHEBI:58332"/>
        <dbReference type="ChEBI" id="CHEBI:60377"/>
        <dbReference type="EC" id="2.7.8.11"/>
    </reaction>
</comment>
<dbReference type="GO" id="GO:0005794">
    <property type="term" value="C:Golgi apparatus"/>
    <property type="evidence" value="ECO:0007669"/>
    <property type="project" value="TreeGrafter"/>
</dbReference>
<feature type="transmembrane region" description="Helical" evidence="20">
    <location>
        <begin position="7"/>
        <end position="30"/>
    </location>
</feature>
<dbReference type="InterPro" id="IPR048254">
    <property type="entry name" value="CDP_ALCOHOL_P_TRANSF_CS"/>
</dbReference>
<keyword evidence="16 18" id="KW-1208">Phospholipid metabolism</keyword>
<keyword evidence="7 18" id="KW-0808">Transferase</keyword>
<dbReference type="PANTHER" id="PTHR15362:SF4">
    <property type="entry name" value="CDP-DIACYLGLYCEROL--INOSITOL 3-PHOSPHATIDYLTRANSFERASE"/>
    <property type="match status" value="1"/>
</dbReference>
<sequence length="215" mass="24834">MAEPSENIFFFIPNLIGYGRIALALLSFYWMPTDHSRAFWCYMLSAFLDAWDGHAARYFNQSTKFGALLDQLTDRCGTMCLLVTLSHFYPTYMFWFQVSMVIDIASHWLHTQVSLMMGKTTHKDIKGNALLQLYYSSKPFLFTMCVANEIFYMALYMVNFVEGPRVGPLPFGLFRLCAYITFPLAIFKSILALIQMYEAAKDCARIDEEERAKNS</sequence>
<evidence type="ECO:0000256" key="15">
    <source>
        <dbReference type="ARBA" id="ARBA00023211"/>
    </source>
</evidence>
<evidence type="ECO:0000256" key="17">
    <source>
        <dbReference type="ARBA" id="ARBA00070582"/>
    </source>
</evidence>
<reference evidence="21 22" key="1">
    <citation type="journal article" date="2017" name="Gigascience">
        <title>Draft genome of the honey bee ectoparasitic mite, Tropilaelaps mercedesae, is shaped by the parasitic life history.</title>
        <authorList>
            <person name="Dong X."/>
            <person name="Armstrong S.D."/>
            <person name="Xia D."/>
            <person name="Makepeace B.L."/>
            <person name="Darby A.C."/>
            <person name="Kadowaki T."/>
        </authorList>
    </citation>
    <scope>NUCLEOTIDE SEQUENCE [LARGE SCALE GENOMIC DNA]</scope>
    <source>
        <strain evidence="21">Wuxi-XJTLU</strain>
    </source>
</reference>
<dbReference type="GO" id="GO:0046872">
    <property type="term" value="F:metal ion binding"/>
    <property type="evidence" value="ECO:0007669"/>
    <property type="project" value="UniProtKB-KW"/>
</dbReference>
<keyword evidence="6 18" id="KW-0444">Lipid biosynthesis</keyword>
<dbReference type="OrthoDB" id="10251079at2759"/>
<comment type="caution">
    <text evidence="21">The sequence shown here is derived from an EMBL/GenBank/DDBJ whole genome shotgun (WGS) entry which is preliminary data.</text>
</comment>